<gene>
    <name evidence="1" type="ORF">QT716_10405</name>
</gene>
<evidence type="ECO:0000313" key="1">
    <source>
        <dbReference type="EMBL" id="MDW0110447.1"/>
    </source>
</evidence>
<dbReference type="RefSeq" id="WP_317935993.1">
    <property type="nucleotide sequence ID" value="NZ_JAUBDH010000005.1"/>
</dbReference>
<organism evidence="1 2">
    <name type="scientific">Sporosarcina aquimarina</name>
    <dbReference type="NCBI Taxonomy" id="114975"/>
    <lineage>
        <taxon>Bacteria</taxon>
        <taxon>Bacillati</taxon>
        <taxon>Bacillota</taxon>
        <taxon>Bacilli</taxon>
        <taxon>Bacillales</taxon>
        <taxon>Caryophanaceae</taxon>
        <taxon>Sporosarcina</taxon>
    </lineage>
</organism>
<dbReference type="EMBL" id="JAUBDH010000005">
    <property type="protein sequence ID" value="MDW0110447.1"/>
    <property type="molecule type" value="Genomic_DNA"/>
</dbReference>
<comment type="caution">
    <text evidence="1">The sequence shown here is derived from an EMBL/GenBank/DDBJ whole genome shotgun (WGS) entry which is preliminary data.</text>
</comment>
<accession>A0ABU4G241</accession>
<protein>
    <recommendedName>
        <fullName evidence="3">HNH endonuclease</fullName>
    </recommendedName>
</protein>
<keyword evidence="2" id="KW-1185">Reference proteome</keyword>
<name>A0ABU4G241_9BACL</name>
<dbReference type="Gene3D" id="1.10.30.50">
    <property type="match status" value="1"/>
</dbReference>
<evidence type="ECO:0000313" key="2">
    <source>
        <dbReference type="Proteomes" id="UP001280629"/>
    </source>
</evidence>
<dbReference type="CDD" id="cd00085">
    <property type="entry name" value="HNHc"/>
    <property type="match status" value="1"/>
</dbReference>
<evidence type="ECO:0008006" key="3">
    <source>
        <dbReference type="Google" id="ProtNLM"/>
    </source>
</evidence>
<reference evidence="1 2" key="1">
    <citation type="submission" date="2023-06" db="EMBL/GenBank/DDBJ databases">
        <title>Sporosarcina sp. nov., isolated from Korean traditional fermented seafood 'Jeotgal'.</title>
        <authorList>
            <person name="Yang A.-I."/>
            <person name="Shin N.-R."/>
        </authorList>
    </citation>
    <scope>NUCLEOTIDE SEQUENCE [LARGE SCALE GENOMIC DNA]</scope>
    <source>
        <strain evidence="1 2">KCTC3840</strain>
    </source>
</reference>
<dbReference type="InterPro" id="IPR003615">
    <property type="entry name" value="HNH_nuc"/>
</dbReference>
<sequence length="188" mass="21197">MTTKPNVKTCPKCHGEKPLEKFMYADKLRSYCNNCERQQTKWRIARPENRLRTALKDAKRSAAKYGAVDTLTLDDLRYLFTVANGRCAYSGAFMSAPSVEHVKPLSKGGTNSVDNILIVENALNKTKKDGDPAEFIDQHYGFAVTREIIELLAARRGIDFDVVYAEFEDAQAEYSNEFYRKLIGGAGR</sequence>
<dbReference type="Proteomes" id="UP001280629">
    <property type="component" value="Unassembled WGS sequence"/>
</dbReference>
<proteinExistence type="predicted"/>